<evidence type="ECO:0000313" key="3">
    <source>
        <dbReference type="EMBL" id="GIQ90252.1"/>
    </source>
</evidence>
<reference evidence="3 4" key="1">
    <citation type="journal article" date="2018" name="PLoS ONE">
        <title>The draft genome of Kipferlia bialata reveals reductive genome evolution in fornicate parasites.</title>
        <authorList>
            <person name="Tanifuji G."/>
            <person name="Takabayashi S."/>
            <person name="Kume K."/>
            <person name="Takagi M."/>
            <person name="Nakayama T."/>
            <person name="Kamikawa R."/>
            <person name="Inagaki Y."/>
            <person name="Hashimoto T."/>
        </authorList>
    </citation>
    <scope>NUCLEOTIDE SEQUENCE [LARGE SCALE GENOMIC DNA]</scope>
    <source>
        <strain evidence="3">NY0173</strain>
    </source>
</reference>
<keyword evidence="2" id="KW-1133">Transmembrane helix</keyword>
<feature type="compositionally biased region" description="Basic and acidic residues" evidence="1">
    <location>
        <begin position="66"/>
        <end position="79"/>
    </location>
</feature>
<gene>
    <name evidence="3" type="ORF">KIPB_012980</name>
</gene>
<protein>
    <submittedName>
        <fullName evidence="3">Uncharacterized protein</fullName>
    </submittedName>
</protein>
<accession>A0A9K3GP63</accession>
<keyword evidence="2" id="KW-0472">Membrane</keyword>
<evidence type="ECO:0000256" key="2">
    <source>
        <dbReference type="SAM" id="Phobius"/>
    </source>
</evidence>
<organism evidence="3 4">
    <name type="scientific">Kipferlia bialata</name>
    <dbReference type="NCBI Taxonomy" id="797122"/>
    <lineage>
        <taxon>Eukaryota</taxon>
        <taxon>Metamonada</taxon>
        <taxon>Carpediemonas-like organisms</taxon>
        <taxon>Kipferlia</taxon>
    </lineage>
</organism>
<keyword evidence="2" id="KW-0812">Transmembrane</keyword>
<dbReference type="AlphaFoldDB" id="A0A9K3GP63"/>
<evidence type="ECO:0000313" key="4">
    <source>
        <dbReference type="Proteomes" id="UP000265618"/>
    </source>
</evidence>
<keyword evidence="4" id="KW-1185">Reference proteome</keyword>
<dbReference type="EMBL" id="BDIP01005955">
    <property type="protein sequence ID" value="GIQ90252.1"/>
    <property type="molecule type" value="Genomic_DNA"/>
</dbReference>
<feature type="transmembrane region" description="Helical" evidence="2">
    <location>
        <begin position="6"/>
        <end position="26"/>
    </location>
</feature>
<feature type="region of interest" description="Disordered" evidence="1">
    <location>
        <begin position="64"/>
        <end position="86"/>
    </location>
</feature>
<name>A0A9K3GP63_9EUKA</name>
<proteinExistence type="predicted"/>
<sequence length="86" mass="9724">MGYFVLGVIFLCILTHFVLMGIFKLVNRFHPLPETDVIYHSLRPYGCPDIGPKESVDMETDLEEGVGEREVGVGEREVDVQQDMPV</sequence>
<dbReference type="Proteomes" id="UP000265618">
    <property type="component" value="Unassembled WGS sequence"/>
</dbReference>
<evidence type="ECO:0000256" key="1">
    <source>
        <dbReference type="SAM" id="MobiDB-lite"/>
    </source>
</evidence>
<comment type="caution">
    <text evidence="3">The sequence shown here is derived from an EMBL/GenBank/DDBJ whole genome shotgun (WGS) entry which is preliminary data.</text>
</comment>